<keyword evidence="2" id="KW-1185">Reference proteome</keyword>
<gene>
    <name evidence="1" type="ORF">PGT21_024548</name>
</gene>
<dbReference type="AlphaFoldDB" id="A0A5B0R1F8"/>
<sequence>MHYPQLPQLMHYSLPSVRLRALEPSQQTVKDIIFLAFPPKIQHLKTVADKSIKTNNLSATIAVPLSTLPELYHRHRSLLPIQTVLLLALPIFANNEPIYCLVASIVT</sequence>
<evidence type="ECO:0000313" key="1">
    <source>
        <dbReference type="EMBL" id="KAA1119408.1"/>
    </source>
</evidence>
<organism evidence="1 2">
    <name type="scientific">Puccinia graminis f. sp. tritici</name>
    <dbReference type="NCBI Taxonomy" id="56615"/>
    <lineage>
        <taxon>Eukaryota</taxon>
        <taxon>Fungi</taxon>
        <taxon>Dikarya</taxon>
        <taxon>Basidiomycota</taxon>
        <taxon>Pucciniomycotina</taxon>
        <taxon>Pucciniomycetes</taxon>
        <taxon>Pucciniales</taxon>
        <taxon>Pucciniaceae</taxon>
        <taxon>Puccinia</taxon>
    </lineage>
</organism>
<protein>
    <submittedName>
        <fullName evidence="1">Uncharacterized protein</fullName>
    </submittedName>
</protein>
<name>A0A5B0R1F8_PUCGR</name>
<accession>A0A5B0R1F8</accession>
<comment type="caution">
    <text evidence="1">The sequence shown here is derived from an EMBL/GenBank/DDBJ whole genome shotgun (WGS) entry which is preliminary data.</text>
</comment>
<dbReference type="EMBL" id="VSWC01000001">
    <property type="protein sequence ID" value="KAA1119408.1"/>
    <property type="molecule type" value="Genomic_DNA"/>
</dbReference>
<dbReference type="Proteomes" id="UP000324748">
    <property type="component" value="Unassembled WGS sequence"/>
</dbReference>
<proteinExistence type="predicted"/>
<reference evidence="1 2" key="1">
    <citation type="submission" date="2019-05" db="EMBL/GenBank/DDBJ databases">
        <title>Emergence of the Ug99 lineage of the wheat stem rust pathogen through somatic hybridization.</title>
        <authorList>
            <person name="Li F."/>
            <person name="Upadhyaya N.M."/>
            <person name="Sperschneider J."/>
            <person name="Matny O."/>
            <person name="Nguyen-Phuc H."/>
            <person name="Mago R."/>
            <person name="Raley C."/>
            <person name="Miller M.E."/>
            <person name="Silverstein K.A.T."/>
            <person name="Henningsen E."/>
            <person name="Hirsch C.D."/>
            <person name="Visser B."/>
            <person name="Pretorius Z.A."/>
            <person name="Steffenson B.J."/>
            <person name="Schwessinger B."/>
            <person name="Dodds P.N."/>
            <person name="Figueroa M."/>
        </authorList>
    </citation>
    <scope>NUCLEOTIDE SEQUENCE [LARGE SCALE GENOMIC DNA]</scope>
    <source>
        <strain evidence="1">21-0</strain>
    </source>
</reference>
<evidence type="ECO:0000313" key="2">
    <source>
        <dbReference type="Proteomes" id="UP000324748"/>
    </source>
</evidence>